<accession>F1SVE5</accession>
<dbReference type="PaxDb" id="190192-MK1521"/>
<dbReference type="STRING" id="190192.MK1521"/>
<dbReference type="GO" id="GO:0046872">
    <property type="term" value="F:metal ion binding"/>
    <property type="evidence" value="ECO:0007669"/>
    <property type="project" value="UniProtKB-KW"/>
</dbReference>
<evidence type="ECO:0000256" key="6">
    <source>
        <dbReference type="ARBA" id="ARBA00023136"/>
    </source>
</evidence>
<dbReference type="PIRSF" id="PIRSF004846">
    <property type="entry name" value="ModA"/>
    <property type="match status" value="1"/>
</dbReference>
<evidence type="ECO:0000313" key="8">
    <source>
        <dbReference type="Proteomes" id="UP000001826"/>
    </source>
</evidence>
<dbReference type="PANTHER" id="PTHR30632">
    <property type="entry name" value="MOLYBDATE-BINDING PERIPLASMIC PROTEIN"/>
    <property type="match status" value="1"/>
</dbReference>
<keyword evidence="4" id="KW-0479">Metal-binding</keyword>
<dbReference type="PATRIC" id="fig|190192.8.peg.1681"/>
<dbReference type="EMBL" id="AE009439">
    <property type="protein sequence ID" value="AAM02734.1"/>
    <property type="molecule type" value="Genomic_DNA"/>
</dbReference>
<evidence type="ECO:0000256" key="3">
    <source>
        <dbReference type="ARBA" id="ARBA00022475"/>
    </source>
</evidence>
<dbReference type="GO" id="GO:0030973">
    <property type="term" value="F:molybdate ion binding"/>
    <property type="evidence" value="ECO:0007669"/>
    <property type="project" value="TreeGrafter"/>
</dbReference>
<dbReference type="PANTHER" id="PTHR30632:SF0">
    <property type="entry name" value="SULFATE-BINDING PROTEIN"/>
    <property type="match status" value="1"/>
</dbReference>
<organism evidence="7 8">
    <name type="scientific">Methanopyrus kandleri (strain AV19 / DSM 6324 / JCM 9639 / NBRC 100938)</name>
    <dbReference type="NCBI Taxonomy" id="190192"/>
    <lineage>
        <taxon>Archaea</taxon>
        <taxon>Methanobacteriati</taxon>
        <taxon>Methanobacteriota</taxon>
        <taxon>Methanomada group</taxon>
        <taxon>Methanopyri</taxon>
        <taxon>Methanopyrales</taxon>
        <taxon>Methanopyraceae</taxon>
        <taxon>Methanopyrus</taxon>
    </lineage>
</organism>
<evidence type="ECO:0000313" key="7">
    <source>
        <dbReference type="EMBL" id="AAM02734.1"/>
    </source>
</evidence>
<dbReference type="GO" id="GO:0015689">
    <property type="term" value="P:molybdate ion transport"/>
    <property type="evidence" value="ECO:0007669"/>
    <property type="project" value="InterPro"/>
</dbReference>
<dbReference type="FunFam" id="3.40.190.10:FF:000030">
    <property type="entry name" value="Molybdate ABC transporter substrate-binding protein"/>
    <property type="match status" value="1"/>
</dbReference>
<dbReference type="NCBIfam" id="TIGR01256">
    <property type="entry name" value="modA"/>
    <property type="match status" value="1"/>
</dbReference>
<protein>
    <submittedName>
        <fullName evidence="7">ABC-type molybdate transport system, periplasmic component</fullName>
    </submittedName>
</protein>
<dbReference type="AlphaFoldDB" id="F1SVE5"/>
<keyword evidence="6" id="KW-0472">Membrane</keyword>
<name>F1SVE5_METKA</name>
<dbReference type="EnsemblBacteria" id="AAM02734">
    <property type="protein sequence ID" value="AAM02734"/>
    <property type="gene ID" value="MK1521"/>
</dbReference>
<dbReference type="GeneID" id="1478116"/>
<dbReference type="GO" id="GO:0005886">
    <property type="term" value="C:plasma membrane"/>
    <property type="evidence" value="ECO:0007669"/>
    <property type="project" value="UniProtKB-SubCell"/>
</dbReference>
<evidence type="ECO:0000256" key="5">
    <source>
        <dbReference type="ARBA" id="ARBA00022729"/>
    </source>
</evidence>
<dbReference type="InParanoid" id="F1SVE5"/>
<keyword evidence="8" id="KW-1185">Reference proteome</keyword>
<keyword evidence="5" id="KW-0732">Signal</keyword>
<keyword evidence="3" id="KW-1003">Cell membrane</keyword>
<dbReference type="KEGG" id="mka:MK1521"/>
<dbReference type="CDD" id="cd00993">
    <property type="entry name" value="PBP2_ModA_like"/>
    <property type="match status" value="1"/>
</dbReference>
<dbReference type="InterPro" id="IPR005950">
    <property type="entry name" value="ModA"/>
</dbReference>
<evidence type="ECO:0000256" key="2">
    <source>
        <dbReference type="ARBA" id="ARBA00022448"/>
    </source>
</evidence>
<dbReference type="InterPro" id="IPR050682">
    <property type="entry name" value="ModA/WtpA"/>
</dbReference>
<dbReference type="RefSeq" id="WP_011019889.1">
    <property type="nucleotide sequence ID" value="NC_003551.1"/>
</dbReference>
<sequence length="251" mass="27238">MRKVPIAIGILAVVVIAAAAGYYYTSSNQLTVFAAASLKKPLTKLAKQYEKEKGVKVALNFGPSGGLTAQILQGQKCDLFFSADWKYVVKLQKAGKTAKTKKFLKDYLVLVVSKTGEKKGIKSVKDITKPGVTVAVADPKAPVGEYTQRALEKLGIWDKIVKNGNLKARPGTVNQVATMVKNDQIDAGFVYRSVAVGFGLPIVQMFPHSLTGPIIWGAAVIKGGNEQLAEDFLNYCLEHIDEFKKYGWSPA</sequence>
<keyword evidence="2" id="KW-0813">Transport</keyword>
<reference evidence="7 8" key="1">
    <citation type="journal article" date="2002" name="Proc. Natl. Acad. Sci. U.S.A.">
        <title>The complete genome of hyperthermophile Methanopyrus kandleri AV19 and monophyly of archaeal methanogens.</title>
        <authorList>
            <person name="Slesarev A.I."/>
            <person name="Mezhevaya K.V."/>
            <person name="Makarova K.S."/>
            <person name="Polushin N.N."/>
            <person name="Shcherbinina O.V."/>
            <person name="Shakhova V.V."/>
            <person name="Belova G.I."/>
            <person name="Aravind L."/>
            <person name="Natale D.A."/>
            <person name="Rogozin I.B."/>
            <person name="Tatusov R.L."/>
            <person name="Wolf Y.I."/>
            <person name="Stetter K.O."/>
            <person name="Malykh A.G."/>
            <person name="Koonin E.V."/>
            <person name="Kozyavkin S.A."/>
        </authorList>
    </citation>
    <scope>NUCLEOTIDE SEQUENCE [LARGE SCALE GENOMIC DNA]</scope>
    <source>
        <strain evidence="8">AV19 / DSM 6324 / JCM 9639 / NBRC 100938</strain>
    </source>
</reference>
<dbReference type="Pfam" id="PF13531">
    <property type="entry name" value="SBP_bac_11"/>
    <property type="match status" value="1"/>
</dbReference>
<comment type="subcellular location">
    <subcellularLocation>
        <location evidence="1">Cell membrane</location>
    </subcellularLocation>
</comment>
<dbReference type="Proteomes" id="UP000001826">
    <property type="component" value="Chromosome"/>
</dbReference>
<gene>
    <name evidence="7" type="ordered locus">MK1521</name>
</gene>
<evidence type="ECO:0000256" key="1">
    <source>
        <dbReference type="ARBA" id="ARBA00004236"/>
    </source>
</evidence>
<proteinExistence type="predicted"/>
<dbReference type="HOGENOM" id="CLU_065520_3_1_2"/>
<dbReference type="SUPFAM" id="SSF53850">
    <property type="entry name" value="Periplasmic binding protein-like II"/>
    <property type="match status" value="1"/>
</dbReference>
<evidence type="ECO:0000256" key="4">
    <source>
        <dbReference type="ARBA" id="ARBA00022723"/>
    </source>
</evidence>
<dbReference type="Gene3D" id="3.40.190.10">
    <property type="entry name" value="Periplasmic binding protein-like II"/>
    <property type="match status" value="2"/>
</dbReference>